<sequence>MDLNLKDNVVVITGGAQGVGRVIAHTFAKEGAQVVIGDLNVDAGEKVVREIDEIGGRAVFIQSDVSLLSDTDRLVAGALENFGRMDVMVHNAAVFLLGKFMDVAETDWRKVIDVIQIGAYNCARSVLPTMTDQKSGRIIFIGTDAARSGDNFQSIYASAKAGVVNFTKSLAMDVGPKGITVNTVSPAVVVTNENEAILDKLYGIKTKPEKAQKMLSAYPMRRLGQPEDIANMVVFLASPQASFITGQTISVNGGYSMV</sequence>
<proteinExistence type="inferred from homology"/>
<gene>
    <name evidence="3" type="ORF">DSCO28_15420</name>
</gene>
<protein>
    <submittedName>
        <fullName evidence="3">Beta-ketoacyl-ACP reductase</fullName>
    </submittedName>
</protein>
<comment type="similarity">
    <text evidence="1">Belongs to the short-chain dehydrogenases/reductases (SDR) family.</text>
</comment>
<evidence type="ECO:0000256" key="1">
    <source>
        <dbReference type="ARBA" id="ARBA00006484"/>
    </source>
</evidence>
<dbReference type="PRINTS" id="PR00080">
    <property type="entry name" value="SDRFAMILY"/>
</dbReference>
<evidence type="ECO:0000313" key="4">
    <source>
        <dbReference type="Proteomes" id="UP000425960"/>
    </source>
</evidence>
<dbReference type="Pfam" id="PF13561">
    <property type="entry name" value="adh_short_C2"/>
    <property type="match status" value="1"/>
</dbReference>
<dbReference type="CDD" id="cd05233">
    <property type="entry name" value="SDR_c"/>
    <property type="match status" value="1"/>
</dbReference>
<dbReference type="InterPro" id="IPR002347">
    <property type="entry name" value="SDR_fam"/>
</dbReference>
<dbReference type="EMBL" id="AP021876">
    <property type="protein sequence ID" value="BBO80976.1"/>
    <property type="molecule type" value="Genomic_DNA"/>
</dbReference>
<dbReference type="Gene3D" id="3.40.50.720">
    <property type="entry name" value="NAD(P)-binding Rossmann-like Domain"/>
    <property type="match status" value="1"/>
</dbReference>
<dbReference type="GO" id="GO:0016491">
    <property type="term" value="F:oxidoreductase activity"/>
    <property type="evidence" value="ECO:0007669"/>
    <property type="project" value="UniProtKB-KW"/>
</dbReference>
<name>A0A5K7ZJ05_9BACT</name>
<dbReference type="FunFam" id="3.40.50.720:FF:000084">
    <property type="entry name" value="Short-chain dehydrogenase reductase"/>
    <property type="match status" value="1"/>
</dbReference>
<organism evidence="3 4">
    <name type="scientific">Desulfosarcina ovata subsp. sediminis</name>
    <dbReference type="NCBI Taxonomy" id="885957"/>
    <lineage>
        <taxon>Bacteria</taxon>
        <taxon>Pseudomonadati</taxon>
        <taxon>Thermodesulfobacteriota</taxon>
        <taxon>Desulfobacteria</taxon>
        <taxon>Desulfobacterales</taxon>
        <taxon>Desulfosarcinaceae</taxon>
        <taxon>Desulfosarcina</taxon>
    </lineage>
</organism>
<dbReference type="PANTHER" id="PTHR43639:SF9">
    <property type="entry name" value="BLL5898 PROTEIN"/>
    <property type="match status" value="1"/>
</dbReference>
<dbReference type="SUPFAM" id="SSF51735">
    <property type="entry name" value="NAD(P)-binding Rossmann-fold domains"/>
    <property type="match status" value="1"/>
</dbReference>
<dbReference type="Proteomes" id="UP000425960">
    <property type="component" value="Chromosome"/>
</dbReference>
<evidence type="ECO:0000313" key="3">
    <source>
        <dbReference type="EMBL" id="BBO80976.1"/>
    </source>
</evidence>
<dbReference type="AlphaFoldDB" id="A0A5K7ZJ05"/>
<evidence type="ECO:0000256" key="2">
    <source>
        <dbReference type="ARBA" id="ARBA00023002"/>
    </source>
</evidence>
<accession>A0A5K7ZJ05</accession>
<dbReference type="NCBIfam" id="NF005559">
    <property type="entry name" value="PRK07231.1"/>
    <property type="match status" value="1"/>
</dbReference>
<dbReference type="PRINTS" id="PR00081">
    <property type="entry name" value="GDHRDH"/>
</dbReference>
<dbReference type="PANTHER" id="PTHR43639">
    <property type="entry name" value="OXIDOREDUCTASE, SHORT-CHAIN DEHYDROGENASE/REDUCTASE FAMILY (AFU_ORTHOLOGUE AFUA_5G02870)"/>
    <property type="match status" value="1"/>
</dbReference>
<dbReference type="InterPro" id="IPR036291">
    <property type="entry name" value="NAD(P)-bd_dom_sf"/>
</dbReference>
<keyword evidence="2" id="KW-0560">Oxidoreductase</keyword>
<dbReference type="RefSeq" id="WP_155321786.1">
    <property type="nucleotide sequence ID" value="NZ_AP021876.1"/>
</dbReference>
<reference evidence="3 4" key="1">
    <citation type="submission" date="2019-11" db="EMBL/GenBank/DDBJ databases">
        <title>Comparative genomics of hydrocarbon-degrading Desulfosarcina strains.</title>
        <authorList>
            <person name="Watanabe M."/>
            <person name="Kojima H."/>
            <person name="Fukui M."/>
        </authorList>
    </citation>
    <scope>NUCLEOTIDE SEQUENCE [LARGE SCALE GENOMIC DNA]</scope>
    <source>
        <strain evidence="3 4">28bB2T</strain>
    </source>
</reference>
<dbReference type="KEGG" id="dov:DSCO28_15420"/>